<keyword evidence="3" id="KW-1185">Reference proteome</keyword>
<reference evidence="2 3" key="1">
    <citation type="journal article" date="2020" name="BMC Genomics">
        <title>Intraspecific diversification of the crop wild relative Brassica cretica Lam. using demographic model selection.</title>
        <authorList>
            <person name="Kioukis A."/>
            <person name="Michalopoulou V.A."/>
            <person name="Briers L."/>
            <person name="Pirintsos S."/>
            <person name="Studholme D.J."/>
            <person name="Pavlidis P."/>
            <person name="Sarris P.F."/>
        </authorList>
    </citation>
    <scope>NUCLEOTIDE SEQUENCE [LARGE SCALE GENOMIC DNA]</scope>
    <source>
        <strain evidence="3">cv. PFS-1207/04</strain>
    </source>
</reference>
<organism evidence="2 3">
    <name type="scientific">Brassica cretica</name>
    <name type="common">Mustard</name>
    <dbReference type="NCBI Taxonomy" id="69181"/>
    <lineage>
        <taxon>Eukaryota</taxon>
        <taxon>Viridiplantae</taxon>
        <taxon>Streptophyta</taxon>
        <taxon>Embryophyta</taxon>
        <taxon>Tracheophyta</taxon>
        <taxon>Spermatophyta</taxon>
        <taxon>Magnoliopsida</taxon>
        <taxon>eudicotyledons</taxon>
        <taxon>Gunneridae</taxon>
        <taxon>Pentapetalae</taxon>
        <taxon>rosids</taxon>
        <taxon>malvids</taxon>
        <taxon>Brassicales</taxon>
        <taxon>Brassicaceae</taxon>
        <taxon>Brassiceae</taxon>
        <taxon>Brassica</taxon>
    </lineage>
</organism>
<gene>
    <name evidence="2" type="ORF">DY000_02012589</name>
</gene>
<dbReference type="Proteomes" id="UP000266723">
    <property type="component" value="Unassembled WGS sequence"/>
</dbReference>
<evidence type="ECO:0000256" key="1">
    <source>
        <dbReference type="SAM" id="MobiDB-lite"/>
    </source>
</evidence>
<dbReference type="EMBL" id="QGKV02000759">
    <property type="protein sequence ID" value="KAF3565233.1"/>
    <property type="molecule type" value="Genomic_DNA"/>
</dbReference>
<feature type="region of interest" description="Disordered" evidence="1">
    <location>
        <begin position="134"/>
        <end position="156"/>
    </location>
</feature>
<accession>A0ABQ7D1G4</accession>
<comment type="caution">
    <text evidence="2">The sequence shown here is derived from an EMBL/GenBank/DDBJ whole genome shotgun (WGS) entry which is preliminary data.</text>
</comment>
<evidence type="ECO:0000313" key="3">
    <source>
        <dbReference type="Proteomes" id="UP000266723"/>
    </source>
</evidence>
<evidence type="ECO:0000313" key="2">
    <source>
        <dbReference type="EMBL" id="KAF3565233.1"/>
    </source>
</evidence>
<proteinExistence type="predicted"/>
<name>A0ABQ7D1G4_BRACR</name>
<sequence>MVHDPPVTREPREIINHPSHLLCVYLSSTKSMSTPMSSPSFFAFQASPTGAIAPRLGEGVRKSVFWKEFYGIDVIACDPSYLPWSMNRESPESLVNYQPSISPSLRLPFIYQEHVDTHEFTFFLRIPSLPNRSNRTSTGLGQRSAFNSVRSRSLWP</sequence>
<protein>
    <submittedName>
        <fullName evidence="2">Uncharacterized protein</fullName>
    </submittedName>
</protein>